<evidence type="ECO:0000313" key="7">
    <source>
        <dbReference type="EMBL" id="MBB3065098.1"/>
    </source>
</evidence>
<dbReference type="PANTHER" id="PTHR11061:SF30">
    <property type="entry name" value="TRNA (URACIL(54)-C(5))-METHYLTRANSFERASE"/>
    <property type="match status" value="1"/>
</dbReference>
<comment type="similarity">
    <text evidence="5">Belongs to the class I-like SAM-binding methyltransferase superfamily. RNA M5U methyltransferase family.</text>
</comment>
<evidence type="ECO:0000256" key="4">
    <source>
        <dbReference type="ARBA" id="ARBA00023014"/>
    </source>
</evidence>
<accession>A0A839SS06</accession>
<reference evidence="7 8" key="1">
    <citation type="submission" date="2020-08" db="EMBL/GenBank/DDBJ databases">
        <title>Genomic Encyclopedia of Type Strains, Phase III (KMG-III): the genomes of soil and plant-associated and newly described type strains.</title>
        <authorList>
            <person name="Whitman W."/>
        </authorList>
    </citation>
    <scope>NUCLEOTIDE SEQUENCE [LARGE SCALE GENOMIC DNA]</scope>
    <source>
        <strain evidence="7 8">CECT 8803</strain>
    </source>
</reference>
<dbReference type="GO" id="GO:0070475">
    <property type="term" value="P:rRNA base methylation"/>
    <property type="evidence" value="ECO:0007669"/>
    <property type="project" value="TreeGrafter"/>
</dbReference>
<dbReference type="CDD" id="cd02440">
    <property type="entry name" value="AdoMet_MTases"/>
    <property type="match status" value="1"/>
</dbReference>
<gene>
    <name evidence="7" type="ORF">FHR98_001377</name>
</gene>
<dbReference type="GO" id="GO:0051536">
    <property type="term" value="F:iron-sulfur cluster binding"/>
    <property type="evidence" value="ECO:0007669"/>
    <property type="project" value="UniProtKB-KW"/>
</dbReference>
<feature type="binding site" evidence="5">
    <location>
        <position position="265"/>
    </location>
    <ligand>
        <name>S-adenosyl-L-methionine</name>
        <dbReference type="ChEBI" id="CHEBI:59789"/>
    </ligand>
</feature>
<name>A0A839SS06_9PROT</name>
<keyword evidence="3 5" id="KW-0949">S-adenosyl-L-methionine</keyword>
<evidence type="ECO:0000256" key="5">
    <source>
        <dbReference type="PROSITE-ProRule" id="PRU01024"/>
    </source>
</evidence>
<keyword evidence="1 5" id="KW-0489">Methyltransferase</keyword>
<keyword evidence="4" id="KW-0408">Iron</keyword>
<keyword evidence="8" id="KW-1185">Reference proteome</keyword>
<evidence type="ECO:0000313" key="8">
    <source>
        <dbReference type="Proteomes" id="UP000581135"/>
    </source>
</evidence>
<dbReference type="EMBL" id="JACHXA010000003">
    <property type="protein sequence ID" value="MBB3065098.1"/>
    <property type="molecule type" value="Genomic_DNA"/>
</dbReference>
<dbReference type="Gene3D" id="2.40.50.1070">
    <property type="match status" value="1"/>
</dbReference>
<dbReference type="GO" id="GO:0070041">
    <property type="term" value="F:rRNA (uridine-C5-)-methyltransferase activity"/>
    <property type="evidence" value="ECO:0007669"/>
    <property type="project" value="TreeGrafter"/>
</dbReference>
<keyword evidence="4" id="KW-0411">Iron-sulfur</keyword>
<evidence type="ECO:0000256" key="1">
    <source>
        <dbReference type="ARBA" id="ARBA00022603"/>
    </source>
</evidence>
<dbReference type="InterPro" id="IPR012340">
    <property type="entry name" value="NA-bd_OB-fold"/>
</dbReference>
<organism evidence="7 8">
    <name type="scientific">Limibacillus halophilus</name>
    <dbReference type="NCBI Taxonomy" id="1579333"/>
    <lineage>
        <taxon>Bacteria</taxon>
        <taxon>Pseudomonadati</taxon>
        <taxon>Pseudomonadota</taxon>
        <taxon>Alphaproteobacteria</taxon>
        <taxon>Rhodospirillales</taxon>
        <taxon>Rhodovibrionaceae</taxon>
        <taxon>Limibacillus</taxon>
    </lineage>
</organism>
<feature type="domain" description="TRAM" evidence="6">
    <location>
        <begin position="6"/>
        <end position="64"/>
    </location>
</feature>
<dbReference type="InterPro" id="IPR029063">
    <property type="entry name" value="SAM-dependent_MTases_sf"/>
</dbReference>
<dbReference type="Proteomes" id="UP000581135">
    <property type="component" value="Unassembled WGS sequence"/>
</dbReference>
<feature type="active site" description="Nucleophile" evidence="5">
    <location>
        <position position="387"/>
    </location>
</feature>
<dbReference type="SUPFAM" id="SSF53335">
    <property type="entry name" value="S-adenosyl-L-methionine-dependent methyltransferases"/>
    <property type="match status" value="1"/>
</dbReference>
<evidence type="ECO:0000256" key="2">
    <source>
        <dbReference type="ARBA" id="ARBA00022679"/>
    </source>
</evidence>
<feature type="binding site" evidence="5">
    <location>
        <position position="361"/>
    </location>
    <ligand>
        <name>S-adenosyl-L-methionine</name>
        <dbReference type="ChEBI" id="CHEBI:59789"/>
    </ligand>
</feature>
<dbReference type="AlphaFoldDB" id="A0A839SS06"/>
<proteinExistence type="inferred from homology"/>
<feature type="binding site" evidence="5">
    <location>
        <position position="293"/>
    </location>
    <ligand>
        <name>S-adenosyl-L-methionine</name>
        <dbReference type="ChEBI" id="CHEBI:59789"/>
    </ligand>
</feature>
<dbReference type="PROSITE" id="PS50926">
    <property type="entry name" value="TRAM"/>
    <property type="match status" value="1"/>
</dbReference>
<evidence type="ECO:0000259" key="6">
    <source>
        <dbReference type="PROSITE" id="PS50926"/>
    </source>
</evidence>
<evidence type="ECO:0000256" key="3">
    <source>
        <dbReference type="ARBA" id="ARBA00022691"/>
    </source>
</evidence>
<dbReference type="PANTHER" id="PTHR11061">
    <property type="entry name" value="RNA M5U METHYLTRANSFERASE"/>
    <property type="match status" value="1"/>
</dbReference>
<comment type="caution">
    <text evidence="7">The sequence shown here is derived from an EMBL/GenBank/DDBJ whole genome shotgun (WGS) entry which is preliminary data.</text>
</comment>
<dbReference type="Gene3D" id="3.40.50.150">
    <property type="entry name" value="Vaccinia Virus protein VP39"/>
    <property type="match status" value="1"/>
</dbReference>
<protein>
    <submittedName>
        <fullName evidence="7">23S rRNA (Uracil1939-C5)-methyltransferase</fullName>
        <ecNumber evidence="7">2.1.1.190</ecNumber>
    </submittedName>
</protein>
<dbReference type="InterPro" id="IPR010280">
    <property type="entry name" value="U5_MeTrfase_fam"/>
</dbReference>
<dbReference type="InterPro" id="IPR002792">
    <property type="entry name" value="TRAM_dom"/>
</dbReference>
<keyword evidence="4" id="KW-0479">Metal-binding</keyword>
<dbReference type="SUPFAM" id="SSF50249">
    <property type="entry name" value="Nucleic acid-binding proteins"/>
    <property type="match status" value="1"/>
</dbReference>
<dbReference type="RefSeq" id="WP_183415905.1">
    <property type="nucleotide sequence ID" value="NZ_JACHXA010000003.1"/>
</dbReference>
<dbReference type="Pfam" id="PF01938">
    <property type="entry name" value="TRAM"/>
    <property type="match status" value="1"/>
</dbReference>
<dbReference type="EC" id="2.1.1.190" evidence="7"/>
<feature type="binding site" evidence="5">
    <location>
        <position position="313"/>
    </location>
    <ligand>
        <name>S-adenosyl-L-methionine</name>
        <dbReference type="ChEBI" id="CHEBI:59789"/>
    </ligand>
</feature>
<dbReference type="Pfam" id="PF05958">
    <property type="entry name" value="tRNA_U5-meth_tr"/>
    <property type="match status" value="1"/>
</dbReference>
<sequence>MRRQVRPGGGKQAELTVTGLGGRGDGLANFEGRPVFLPGALPGERVLARLTSPKAGGFRGEILELIQPSPDRVEAECPHFGSCGGCSLQHFSDEAYRQWKGGLAAEALARRGVEAKSLSPLQSVPARSRRRATLAARRQGQKVLLGFREQLSHRIVDVQSCMILRPALFDLLAPLRTLLSDILPNDLQMDLHLLESETGCDLLIRAPFAPGLREREALASFAREQDLAQLSWEEDDGPEPVALRRQPIVTFGKVAVQPWPGAFLQATAEGESLLRQAVFDFLPDGARKVADLYSGCGAFTFSLAEKVSVLAVEGEEAAVATLDAAARRSGLSGGVSTACRDLARDPLRAEELEQFDAIVLDPPRNGAPEQCAEIAQSNVQNVTMLSCNPSTFARDVKILVDNGFALTTLRPIDQFLWTGHLEIAASLQR</sequence>
<dbReference type="PROSITE" id="PS51687">
    <property type="entry name" value="SAM_MT_RNA_M5U"/>
    <property type="match status" value="1"/>
</dbReference>
<dbReference type="Gene3D" id="2.40.50.140">
    <property type="entry name" value="Nucleic acid-binding proteins"/>
    <property type="match status" value="1"/>
</dbReference>
<keyword evidence="2 5" id="KW-0808">Transferase</keyword>